<protein>
    <submittedName>
        <fullName evidence="1">Uncharacterized protein</fullName>
    </submittedName>
</protein>
<dbReference type="RefSeq" id="WP_148689620.1">
    <property type="nucleotide sequence ID" value="NZ_LT671858.1"/>
</dbReference>
<accession>A0A1N5TV60</accession>
<dbReference type="Gene3D" id="1.20.1200.10">
    <property type="entry name" value="Cobalamin adenosyltransferase-like"/>
    <property type="match status" value="1"/>
</dbReference>
<evidence type="ECO:0000313" key="2">
    <source>
        <dbReference type="Proteomes" id="UP000195607"/>
    </source>
</evidence>
<evidence type="ECO:0000313" key="1">
    <source>
        <dbReference type="EMBL" id="SIM52363.1"/>
    </source>
</evidence>
<dbReference type="EMBL" id="LT671858">
    <property type="protein sequence ID" value="SIM52363.1"/>
    <property type="molecule type" value="Genomic_DNA"/>
</dbReference>
<dbReference type="InterPro" id="IPR015238">
    <property type="entry name" value="DUF1940"/>
</dbReference>
<gene>
    <name evidence="1" type="ORF">CSP5_0703</name>
</gene>
<reference evidence="1 2" key="1">
    <citation type="submission" date="2016-04" db="EMBL/GenBank/DDBJ databases">
        <authorList>
            <person name="Evans L.H."/>
            <person name="Alamgir A."/>
            <person name="Owens N."/>
            <person name="Weber N.D."/>
            <person name="Virtaneva K."/>
            <person name="Barbian K."/>
            <person name="Babar A."/>
            <person name="Rosenke K."/>
        </authorList>
    </citation>
    <scope>NUCLEOTIDE SEQUENCE [LARGE SCALE GENOMIC DNA]</scope>
    <source>
        <strain evidence="2">S5(T) (JCM 30642 \VKM B-2941)</strain>
    </source>
</reference>
<dbReference type="Pfam" id="PF09155">
    <property type="entry name" value="DUF1940"/>
    <property type="match status" value="1"/>
</dbReference>
<organism evidence="1 2">
    <name type="scientific">Cuniculiplasma divulgatum</name>
    <dbReference type="NCBI Taxonomy" id="1673428"/>
    <lineage>
        <taxon>Archaea</taxon>
        <taxon>Methanobacteriati</taxon>
        <taxon>Thermoplasmatota</taxon>
        <taxon>Thermoplasmata</taxon>
        <taxon>Thermoplasmatales</taxon>
        <taxon>Cuniculiplasmataceae</taxon>
        <taxon>Cuniculiplasma</taxon>
    </lineage>
</organism>
<dbReference type="AlphaFoldDB" id="A0A1N5TV60"/>
<sequence length="161" mass="18321">MDSGSDNSEDVNKRFCDLLGDFIDNNSPYFQYDSSMKLAFSSFGLAISTGIRIDATRELLEMADKLYQNISDTDTVLSDEHRKKLNHADDVWLDMKAKMSAGDIRASHLLAAHAHLSDALSYLTVMKNDENFREFISDYNMKYLSKLSVFVYREAIGHVML</sequence>
<name>A0A1N5TV60_9ARCH</name>
<dbReference type="GeneID" id="41587981"/>
<proteinExistence type="predicted"/>
<dbReference type="SUPFAM" id="SSF89028">
    <property type="entry name" value="Cobalamin adenosyltransferase-like"/>
    <property type="match status" value="1"/>
</dbReference>
<dbReference type="InterPro" id="IPR036451">
    <property type="entry name" value="CblAdoTrfase-like_sf"/>
</dbReference>
<dbReference type="Proteomes" id="UP000195607">
    <property type="component" value="Chromosome I"/>
</dbReference>